<accession>A0ABQ2RFH8</accession>
<sequence length="70" mass="7550">MLAMSLLPAQAVTEGKSASNAAADHQCRTRIYPAPHQRCRMRQRVCHEITPVDLSASVTWDGAGTTVTIA</sequence>
<reference evidence="2" key="1">
    <citation type="journal article" date="2019" name="Int. J. Syst. Evol. Microbiol.">
        <title>The Global Catalogue of Microorganisms (GCM) 10K type strain sequencing project: providing services to taxonomists for standard genome sequencing and annotation.</title>
        <authorList>
            <consortium name="The Broad Institute Genomics Platform"/>
            <consortium name="The Broad Institute Genome Sequencing Center for Infectious Disease"/>
            <person name="Wu L."/>
            <person name="Ma J."/>
        </authorList>
    </citation>
    <scope>NUCLEOTIDE SEQUENCE [LARGE SCALE GENOMIC DNA]</scope>
    <source>
        <strain evidence="2">JCM 3115</strain>
    </source>
</reference>
<organism evidence="1 2">
    <name type="scientific">Streptosporangium pseudovulgare</name>
    <dbReference type="NCBI Taxonomy" id="35765"/>
    <lineage>
        <taxon>Bacteria</taxon>
        <taxon>Bacillati</taxon>
        <taxon>Actinomycetota</taxon>
        <taxon>Actinomycetes</taxon>
        <taxon>Streptosporangiales</taxon>
        <taxon>Streptosporangiaceae</taxon>
        <taxon>Streptosporangium</taxon>
    </lineage>
</organism>
<name>A0ABQ2RFH8_9ACTN</name>
<gene>
    <name evidence="1" type="ORF">GCM10010140_64400</name>
</gene>
<dbReference type="EMBL" id="BMQJ01000020">
    <property type="protein sequence ID" value="GGQ25208.1"/>
    <property type="molecule type" value="Genomic_DNA"/>
</dbReference>
<evidence type="ECO:0000313" key="1">
    <source>
        <dbReference type="EMBL" id="GGQ25208.1"/>
    </source>
</evidence>
<keyword evidence="2" id="KW-1185">Reference proteome</keyword>
<evidence type="ECO:0000313" key="2">
    <source>
        <dbReference type="Proteomes" id="UP000611554"/>
    </source>
</evidence>
<dbReference type="Proteomes" id="UP000611554">
    <property type="component" value="Unassembled WGS sequence"/>
</dbReference>
<proteinExistence type="predicted"/>
<protein>
    <submittedName>
        <fullName evidence="1">Uncharacterized protein</fullName>
    </submittedName>
</protein>
<comment type="caution">
    <text evidence="1">The sequence shown here is derived from an EMBL/GenBank/DDBJ whole genome shotgun (WGS) entry which is preliminary data.</text>
</comment>